<keyword evidence="1" id="KW-0051">Antiviral defense</keyword>
<evidence type="ECO:0000259" key="2">
    <source>
        <dbReference type="Pfam" id="PF03787"/>
    </source>
</evidence>
<reference evidence="4" key="1">
    <citation type="journal article" date="2019" name="Int. J. Syst. Evol. Microbiol.">
        <title>The Global Catalogue of Microorganisms (GCM) 10K type strain sequencing project: providing services to taxonomists for standard genome sequencing and annotation.</title>
        <authorList>
            <consortium name="The Broad Institute Genomics Platform"/>
            <consortium name="The Broad Institute Genome Sequencing Center for Infectious Disease"/>
            <person name="Wu L."/>
            <person name="Ma J."/>
        </authorList>
    </citation>
    <scope>NUCLEOTIDE SEQUENCE [LARGE SCALE GENOMIC DNA]</scope>
    <source>
        <strain evidence="4">JCM 8542</strain>
    </source>
</reference>
<proteinExistence type="predicted"/>
<accession>A0ABP3CFC1</accession>
<dbReference type="Proteomes" id="UP001500399">
    <property type="component" value="Unassembled WGS sequence"/>
</dbReference>
<evidence type="ECO:0000313" key="3">
    <source>
        <dbReference type="EMBL" id="GAA0201212.1"/>
    </source>
</evidence>
<dbReference type="PANTHER" id="PTHR35579">
    <property type="entry name" value="CRISPR SYSTEM CMS ENDORIBONUCLEASE CSM3"/>
    <property type="match status" value="1"/>
</dbReference>
<keyword evidence="4" id="KW-1185">Reference proteome</keyword>
<evidence type="ECO:0000256" key="1">
    <source>
        <dbReference type="ARBA" id="ARBA00023118"/>
    </source>
</evidence>
<sequence length="407" mass="46210">MGKENEIATAPYNFVSLPKTVLASPMNGNAVTDEERTLNYRTHVLEKGQFSGRIELTIETKTPVFIGTGVGTAEDKDLELFFSPTGVPMIPGSSLRGMIKNLFKIVTCGAMRAGEDYQDAITVRVMKEKCEKRVSDHVEQENANSIDYADAVFGCKELWASRLAFTDALPKEQIQMDKPGFPKILSSPKPTAVQLYLEQKHGAKKPVGWDSDAPIRGYKLYWHQRDCADWRNKDQHEANDQTAHKIQPVKKGTKFFANIRFERLSEDELGALLKTLRINGDHLCCKIGKGKSLGLGSIEITSSLVLMDMKASYLNVFDEMGEWNRAESTADNAKIQKLITAFDNYVKDREINYDKSIEELRHMLDWNNTEIRGWKEEIEQMSIQDKRKPFQKRWILPTALEVGKKKP</sequence>
<dbReference type="CDD" id="cd09726">
    <property type="entry name" value="RAMP_I_III"/>
    <property type="match status" value="1"/>
</dbReference>
<evidence type="ECO:0000313" key="4">
    <source>
        <dbReference type="Proteomes" id="UP001500399"/>
    </source>
</evidence>
<dbReference type="NCBIfam" id="TIGR03986">
    <property type="entry name" value="TIGR03986 family CRISPR-associated RAMP protein"/>
    <property type="match status" value="1"/>
</dbReference>
<dbReference type="InterPro" id="IPR005537">
    <property type="entry name" value="RAMP_III_fam"/>
</dbReference>
<comment type="caution">
    <text evidence="3">The sequence shown here is derived from an EMBL/GenBank/DDBJ whole genome shotgun (WGS) entry which is preliminary data.</text>
</comment>
<dbReference type="RefSeq" id="WP_304988091.1">
    <property type="nucleotide sequence ID" value="NZ_BAAACR010000001.1"/>
</dbReference>
<name>A0ABP3CFC1_9FIRM</name>
<dbReference type="InterPro" id="IPR052216">
    <property type="entry name" value="CRISPR_Csm3_endoribonuclease"/>
</dbReference>
<dbReference type="InterPro" id="IPR023825">
    <property type="entry name" value="CRISPR-assoc_RAMP_BGP1436"/>
</dbReference>
<dbReference type="EMBL" id="BAAACR010000001">
    <property type="protein sequence ID" value="GAA0201212.1"/>
    <property type="molecule type" value="Genomic_DNA"/>
</dbReference>
<gene>
    <name evidence="3" type="ORF">GCM10008919_00710</name>
</gene>
<organism evidence="3 4">
    <name type="scientific">Selenomonas dianae</name>
    <dbReference type="NCBI Taxonomy" id="135079"/>
    <lineage>
        <taxon>Bacteria</taxon>
        <taxon>Bacillati</taxon>
        <taxon>Bacillota</taxon>
        <taxon>Negativicutes</taxon>
        <taxon>Selenomonadales</taxon>
        <taxon>Selenomonadaceae</taxon>
        <taxon>Selenomonas</taxon>
    </lineage>
</organism>
<protein>
    <recommendedName>
        <fullName evidence="2">CRISPR type III-associated protein domain-containing protein</fullName>
    </recommendedName>
</protein>
<feature type="domain" description="CRISPR type III-associated protein" evidence="2">
    <location>
        <begin position="57"/>
        <end position="299"/>
    </location>
</feature>
<dbReference type="Pfam" id="PF03787">
    <property type="entry name" value="RAMPs"/>
    <property type="match status" value="1"/>
</dbReference>
<dbReference type="PANTHER" id="PTHR35579:SF3">
    <property type="entry name" value="CRISPR SYSTEM CMS ENDORIBONUCLEASE CSM3"/>
    <property type="match status" value="1"/>
</dbReference>